<dbReference type="Proteomes" id="UP000587587">
    <property type="component" value="Unassembled WGS sequence"/>
</dbReference>
<keyword evidence="5" id="KW-0539">Nucleus</keyword>
<comment type="similarity">
    <text evidence="7">Belongs to the CENP-H/MCM16 family.</text>
</comment>
<proteinExistence type="inferred from homology"/>
<evidence type="ECO:0000256" key="4">
    <source>
        <dbReference type="ARBA" id="ARBA00022838"/>
    </source>
</evidence>
<dbReference type="GO" id="GO:0007059">
    <property type="term" value="P:chromosome segregation"/>
    <property type="evidence" value="ECO:0007669"/>
    <property type="project" value="TreeGrafter"/>
</dbReference>
<dbReference type="GO" id="GO:0043515">
    <property type="term" value="F:kinetochore binding"/>
    <property type="evidence" value="ECO:0007669"/>
    <property type="project" value="TreeGrafter"/>
</dbReference>
<feature type="domain" description="Centromere protein H C-terminal" evidence="9">
    <location>
        <begin position="2"/>
        <end position="116"/>
    </location>
</feature>
<feature type="coiled-coil region" evidence="8">
    <location>
        <begin position="9"/>
        <end position="36"/>
    </location>
</feature>
<dbReference type="GO" id="GO:0000776">
    <property type="term" value="C:kinetochore"/>
    <property type="evidence" value="ECO:0007669"/>
    <property type="project" value="UniProtKB-KW"/>
</dbReference>
<evidence type="ECO:0000256" key="7">
    <source>
        <dbReference type="ARBA" id="ARBA00025735"/>
    </source>
</evidence>
<evidence type="ECO:0000256" key="5">
    <source>
        <dbReference type="ARBA" id="ARBA00023242"/>
    </source>
</evidence>
<dbReference type="AlphaFoldDB" id="A0A7K6XXE9"/>
<dbReference type="EMBL" id="VZSE01011967">
    <property type="protein sequence ID" value="NWX64010.1"/>
    <property type="molecule type" value="Genomic_DNA"/>
</dbReference>
<evidence type="ECO:0000313" key="10">
    <source>
        <dbReference type="EMBL" id="NWX64010.1"/>
    </source>
</evidence>
<keyword evidence="6" id="KW-0137">Centromere</keyword>
<gene>
    <name evidence="10" type="primary">Cenph</name>
    <name evidence="10" type="ORF">PROCAF_R01188</name>
</gene>
<dbReference type="PANTHER" id="PTHR48122:SF1">
    <property type="entry name" value="CENTROMERE PROTEIN H"/>
    <property type="match status" value="1"/>
</dbReference>
<evidence type="ECO:0000256" key="2">
    <source>
        <dbReference type="ARBA" id="ARBA00004629"/>
    </source>
</evidence>
<keyword evidence="8" id="KW-0175">Coiled coil</keyword>
<dbReference type="Pfam" id="PF05837">
    <property type="entry name" value="CENP-H"/>
    <property type="match status" value="1"/>
</dbReference>
<dbReference type="GO" id="GO:0005634">
    <property type="term" value="C:nucleus"/>
    <property type="evidence" value="ECO:0007669"/>
    <property type="project" value="UniProtKB-SubCell"/>
</dbReference>
<dbReference type="GO" id="GO:0051382">
    <property type="term" value="P:kinetochore assembly"/>
    <property type="evidence" value="ECO:0007669"/>
    <property type="project" value="InterPro"/>
</dbReference>
<evidence type="ECO:0000256" key="6">
    <source>
        <dbReference type="ARBA" id="ARBA00023328"/>
    </source>
</evidence>
<name>A0A7K6XXE9_9PASE</name>
<protein>
    <submittedName>
        <fullName evidence="10">CENPH protein</fullName>
    </submittedName>
</protein>
<comment type="caution">
    <text evidence="10">The sequence shown here is derived from an EMBL/GenBank/DDBJ whole genome shotgun (WGS) entry which is preliminary data.</text>
</comment>
<comment type="subcellular location">
    <subcellularLocation>
        <location evidence="2">Chromosome</location>
        <location evidence="2">Centromere</location>
        <location evidence="2">Kinetochore</location>
    </subcellularLocation>
    <subcellularLocation>
        <location evidence="1">Nucleus</location>
    </subcellularLocation>
</comment>
<sequence>LILETMKHVVFLSRTIIEYQQQVQQKEQQLIDIKRERLSLKKYGGQKLQQIQTMMKSQKEKQTSVNVTETEKMLDKLEKERQVTTIIQNVLQSIIIGSRVNWAEDPSLRAIVLQLEKNVYLQ</sequence>
<feature type="non-terminal residue" evidence="10">
    <location>
        <position position="122"/>
    </location>
</feature>
<organism evidence="10 11">
    <name type="scientific">Promerops cafer</name>
    <name type="common">Cape sugarbird</name>
    <dbReference type="NCBI Taxonomy" id="254652"/>
    <lineage>
        <taxon>Eukaryota</taxon>
        <taxon>Metazoa</taxon>
        <taxon>Chordata</taxon>
        <taxon>Craniata</taxon>
        <taxon>Vertebrata</taxon>
        <taxon>Euteleostomi</taxon>
        <taxon>Archelosauria</taxon>
        <taxon>Archosauria</taxon>
        <taxon>Dinosauria</taxon>
        <taxon>Saurischia</taxon>
        <taxon>Theropoda</taxon>
        <taxon>Coelurosauria</taxon>
        <taxon>Aves</taxon>
        <taxon>Neognathae</taxon>
        <taxon>Neoaves</taxon>
        <taxon>Telluraves</taxon>
        <taxon>Australaves</taxon>
        <taxon>Passeriformes</taxon>
        <taxon>Passeroidea</taxon>
        <taxon>Nectariniidae</taxon>
        <taxon>Promerops</taxon>
    </lineage>
</organism>
<accession>A0A7K6XXE9</accession>
<evidence type="ECO:0000256" key="8">
    <source>
        <dbReference type="SAM" id="Coils"/>
    </source>
</evidence>
<dbReference type="PANTHER" id="PTHR48122">
    <property type="entry name" value="CENTROMERE PROTEIN H"/>
    <property type="match status" value="1"/>
</dbReference>
<keyword evidence="11" id="KW-1185">Reference proteome</keyword>
<evidence type="ECO:0000313" key="11">
    <source>
        <dbReference type="Proteomes" id="UP000587587"/>
    </source>
</evidence>
<keyword evidence="3" id="KW-0158">Chromosome</keyword>
<evidence type="ECO:0000256" key="3">
    <source>
        <dbReference type="ARBA" id="ARBA00022454"/>
    </source>
</evidence>
<evidence type="ECO:0000259" key="9">
    <source>
        <dbReference type="Pfam" id="PF05837"/>
    </source>
</evidence>
<keyword evidence="4" id="KW-0995">Kinetochore</keyword>
<dbReference type="InterPro" id="IPR008426">
    <property type="entry name" value="CENP-H_C"/>
</dbReference>
<evidence type="ECO:0000256" key="1">
    <source>
        <dbReference type="ARBA" id="ARBA00004123"/>
    </source>
</evidence>
<reference evidence="10 11" key="1">
    <citation type="submission" date="2019-09" db="EMBL/GenBank/DDBJ databases">
        <title>Bird 10,000 Genomes (B10K) Project - Family phase.</title>
        <authorList>
            <person name="Zhang G."/>
        </authorList>
    </citation>
    <scope>NUCLEOTIDE SEQUENCE [LARGE SCALE GENOMIC DNA]</scope>
    <source>
        <strain evidence="10">B10K-UC-030-53</strain>
    </source>
</reference>
<dbReference type="InterPro" id="IPR040034">
    <property type="entry name" value="CENP-H"/>
</dbReference>
<feature type="non-terminal residue" evidence="10">
    <location>
        <position position="1"/>
    </location>
</feature>
<dbReference type="GO" id="GO:0007052">
    <property type="term" value="P:mitotic spindle organization"/>
    <property type="evidence" value="ECO:0007669"/>
    <property type="project" value="TreeGrafter"/>
</dbReference>